<dbReference type="SMART" id="SM00757">
    <property type="entry name" value="CRA"/>
    <property type="match status" value="1"/>
</dbReference>
<dbReference type="PANTHER" id="PTHR12170">
    <property type="entry name" value="MACROPHAGE ERYTHROBLAST ATTACHER-RELATED"/>
    <property type="match status" value="1"/>
</dbReference>
<dbReference type="GO" id="GO:0005737">
    <property type="term" value="C:cytoplasm"/>
    <property type="evidence" value="ECO:0007669"/>
    <property type="project" value="TreeGrafter"/>
</dbReference>
<dbReference type="GO" id="GO:0043161">
    <property type="term" value="P:proteasome-mediated ubiquitin-dependent protein catabolic process"/>
    <property type="evidence" value="ECO:0007669"/>
    <property type="project" value="InterPro"/>
</dbReference>
<sequence>MSSLSDIVSTQTKLEARFKASKTIPLIDQLIAQIEEQKSALLDARTSSQAVAASSKQVIDRFQKSIAEDQKETYNAQVKHGKAITKRFKVDLTAATRPEIFAGKQHLINNAIALNFIRQGQFEIALAFAEEAQLNIDQKLVQRFESMYSIIRSLEKDDLSEAIRWAAENRQMLEERNSTLEFQLHKTQFGRIFQSSHVFQCIEYAQKNFAMFANRHLKEIQQLMAAVAYHSDLANSPYADLFLSTNKNSDVKNSFITEFTALLEMTPTSPLQTTVEAANLALPTLIKLSTLKIAAPKEGSGVDLPLPKHLRFHSVFVCPVTKEVGGEAWMLGCGHVIGKEAMQSLSKGTPKLKCPYCPVVSELSEGLRLIF</sequence>
<dbReference type="GO" id="GO:0005634">
    <property type="term" value="C:nucleus"/>
    <property type="evidence" value="ECO:0007669"/>
    <property type="project" value="TreeGrafter"/>
</dbReference>
<dbReference type="SUPFAM" id="SSF57850">
    <property type="entry name" value="RING/U-box"/>
    <property type="match status" value="1"/>
</dbReference>
<dbReference type="GO" id="GO:0034657">
    <property type="term" value="C:GID complex"/>
    <property type="evidence" value="ECO:0007669"/>
    <property type="project" value="TreeGrafter"/>
</dbReference>
<dbReference type="VEuPathDB" id="FungiDB:TAPDE_005694"/>
<dbReference type="Proteomes" id="UP000013776">
    <property type="component" value="Unassembled WGS sequence"/>
</dbReference>
<comment type="caution">
    <text evidence="2">The sequence shown here is derived from an EMBL/GenBank/DDBJ whole genome shotgun (WGS) entry which is preliminary data.</text>
</comment>
<gene>
    <name evidence="2" type="ORF">TAPDE_005694</name>
</gene>
<evidence type="ECO:0000313" key="2">
    <source>
        <dbReference type="EMBL" id="CCG85099.1"/>
    </source>
</evidence>
<feature type="domain" description="CTLH" evidence="1">
    <location>
        <begin position="143"/>
        <end position="200"/>
    </location>
</feature>
<dbReference type="InterPro" id="IPR045098">
    <property type="entry name" value="Fyv10_fam"/>
</dbReference>
<dbReference type="InterPro" id="IPR024964">
    <property type="entry name" value="CTLH/CRA"/>
</dbReference>
<evidence type="ECO:0000313" key="3">
    <source>
        <dbReference type="Proteomes" id="UP000013776"/>
    </source>
</evidence>
<protein>
    <recommendedName>
        <fullName evidence="1">CTLH domain-containing protein</fullName>
    </recommendedName>
</protein>
<dbReference type="eggNOG" id="KOG2817">
    <property type="taxonomic scope" value="Eukaryota"/>
</dbReference>
<reference evidence="2 3" key="1">
    <citation type="journal article" date="2013" name="MBio">
        <title>Genome sequencing of the plant pathogen Taphrina deformans, the causal agent of peach leaf curl.</title>
        <authorList>
            <person name="Cisse O.H."/>
            <person name="Almeida J.M.G.C.F."/>
            <person name="Fonseca A."/>
            <person name="Kumar A.A."/>
            <person name="Salojaervi J."/>
            <person name="Overmyer K."/>
            <person name="Hauser P.M."/>
            <person name="Pagni M."/>
        </authorList>
    </citation>
    <scope>NUCLEOTIDE SEQUENCE [LARGE SCALE GENOMIC DNA]</scope>
    <source>
        <strain evidence="3">PYCC 5710 / ATCC 11124 / CBS 356.35 / IMI 108563 / JCM 9778 / NBRC 8474</strain>
    </source>
</reference>
<dbReference type="OrthoDB" id="1933281at2759"/>
<dbReference type="InterPro" id="IPR013144">
    <property type="entry name" value="CRA_dom"/>
</dbReference>
<organism evidence="2 3">
    <name type="scientific">Taphrina deformans (strain PYCC 5710 / ATCC 11124 / CBS 356.35 / IMI 108563 / JCM 9778 / NBRC 8474)</name>
    <name type="common">Peach leaf curl fungus</name>
    <name type="synonym">Lalaria deformans</name>
    <dbReference type="NCBI Taxonomy" id="1097556"/>
    <lineage>
        <taxon>Eukaryota</taxon>
        <taxon>Fungi</taxon>
        <taxon>Dikarya</taxon>
        <taxon>Ascomycota</taxon>
        <taxon>Taphrinomycotina</taxon>
        <taxon>Taphrinomycetes</taxon>
        <taxon>Taphrinales</taxon>
        <taxon>Taphrinaceae</taxon>
        <taxon>Taphrina</taxon>
    </lineage>
</organism>
<dbReference type="AlphaFoldDB" id="R4XL14"/>
<dbReference type="GO" id="GO:0004842">
    <property type="term" value="F:ubiquitin-protein transferase activity"/>
    <property type="evidence" value="ECO:0007669"/>
    <property type="project" value="InterPro"/>
</dbReference>
<name>R4XL14_TAPDE</name>
<dbReference type="EMBL" id="CAHR02000452">
    <property type="protein sequence ID" value="CCG85099.1"/>
    <property type="molecule type" value="Genomic_DNA"/>
</dbReference>
<keyword evidence="3" id="KW-1185">Reference proteome</keyword>
<dbReference type="Pfam" id="PF10607">
    <property type="entry name" value="CTLH"/>
    <property type="match status" value="1"/>
</dbReference>
<dbReference type="InterPro" id="IPR006595">
    <property type="entry name" value="CTLH_C"/>
</dbReference>
<dbReference type="STRING" id="1097556.R4XL14"/>
<accession>R4XL14</accession>
<evidence type="ECO:0000259" key="1">
    <source>
        <dbReference type="PROSITE" id="PS50897"/>
    </source>
</evidence>
<dbReference type="PROSITE" id="PS50897">
    <property type="entry name" value="CTLH"/>
    <property type="match status" value="1"/>
</dbReference>
<dbReference type="PANTHER" id="PTHR12170:SF3">
    <property type="entry name" value="GH10162P"/>
    <property type="match status" value="1"/>
</dbReference>
<proteinExistence type="predicted"/>